<keyword evidence="5" id="KW-1185">Reference proteome</keyword>
<dbReference type="InterPro" id="IPR036812">
    <property type="entry name" value="NAD(P)_OxRdtase_dom_sf"/>
</dbReference>
<dbReference type="AlphaFoldDB" id="A0AAD6I2H3"/>
<sequence>MDAPQYVFGAQSFGATWVSGNIDQLMVALKDAGIQRFDTAALYPATNPGVSEKLLGEKKPENAIIDTKIMFIGDGSLSMKNIGKSINDSLDRLKVKKIHTLYAHAPDRTVPIAEQAAYFDHYYRLGLFENLGLSNYTPAMVRAWMEVAVEEDFVMPSVYQGQYNVVCRGYEDALFPVLREFGIAFKATSPLAGGFLTGKLSYHPTVQSLEGTRFEVGEGNMVGALYRMWYDQPAFHDAMRELDNMAKEHDSTGAQFALRWLLFHSQLKSLDEVVIGPSHFEQLQCYLDARKAGPLPDNNAEKVNLLFPALRGLSKSIIEKGWWSL</sequence>
<proteinExistence type="inferred from homology"/>
<evidence type="ECO:0000313" key="5">
    <source>
        <dbReference type="Proteomes" id="UP001219568"/>
    </source>
</evidence>
<protein>
    <recommendedName>
        <fullName evidence="3">NADP-dependent oxidoreductase domain-containing protein</fullName>
    </recommendedName>
</protein>
<evidence type="ECO:0000256" key="2">
    <source>
        <dbReference type="ARBA" id="ARBA00038157"/>
    </source>
</evidence>
<keyword evidence="1" id="KW-0560">Oxidoreductase</keyword>
<dbReference type="Gene3D" id="3.20.20.100">
    <property type="entry name" value="NADP-dependent oxidoreductase domain"/>
    <property type="match status" value="1"/>
</dbReference>
<dbReference type="PANTHER" id="PTHR43364:SF4">
    <property type="entry name" value="NAD(P)-LINKED OXIDOREDUCTASE SUPERFAMILY PROTEIN"/>
    <property type="match status" value="1"/>
</dbReference>
<dbReference type="SUPFAM" id="SSF51430">
    <property type="entry name" value="NAD(P)-linked oxidoreductase"/>
    <property type="match status" value="1"/>
</dbReference>
<evidence type="ECO:0000259" key="3">
    <source>
        <dbReference type="Pfam" id="PF00248"/>
    </source>
</evidence>
<accession>A0AAD6I2H3</accession>
<dbReference type="Pfam" id="PF00248">
    <property type="entry name" value="Aldo_ket_red"/>
    <property type="match status" value="1"/>
</dbReference>
<evidence type="ECO:0000313" key="4">
    <source>
        <dbReference type="EMBL" id="KAJ6027726.1"/>
    </source>
</evidence>
<name>A0AAD6I2H3_PENCN</name>
<dbReference type="GO" id="GO:0016491">
    <property type="term" value="F:oxidoreductase activity"/>
    <property type="evidence" value="ECO:0007669"/>
    <property type="project" value="UniProtKB-KW"/>
</dbReference>
<dbReference type="PANTHER" id="PTHR43364">
    <property type="entry name" value="NADH-SPECIFIC METHYLGLYOXAL REDUCTASE-RELATED"/>
    <property type="match status" value="1"/>
</dbReference>
<dbReference type="InterPro" id="IPR050523">
    <property type="entry name" value="AKR_Detox_Biosynth"/>
</dbReference>
<dbReference type="InterPro" id="IPR023210">
    <property type="entry name" value="NADP_OxRdtase_dom"/>
</dbReference>
<reference evidence="4" key="2">
    <citation type="submission" date="2023-01" db="EMBL/GenBank/DDBJ databases">
        <authorList>
            <person name="Petersen C."/>
        </authorList>
    </citation>
    <scope>NUCLEOTIDE SEQUENCE</scope>
    <source>
        <strain evidence="4">IBT 15450</strain>
    </source>
</reference>
<comment type="caution">
    <text evidence="4">The sequence shown here is derived from an EMBL/GenBank/DDBJ whole genome shotgun (WGS) entry which is preliminary data.</text>
</comment>
<feature type="domain" description="NADP-dependent oxidoreductase" evidence="3">
    <location>
        <begin position="24"/>
        <end position="303"/>
    </location>
</feature>
<reference evidence="4" key="1">
    <citation type="journal article" date="2023" name="IMA Fungus">
        <title>Comparative genomic study of the Penicillium genus elucidates a diverse pangenome and 15 lateral gene transfer events.</title>
        <authorList>
            <person name="Petersen C."/>
            <person name="Sorensen T."/>
            <person name="Nielsen M.R."/>
            <person name="Sondergaard T.E."/>
            <person name="Sorensen J.L."/>
            <person name="Fitzpatrick D.A."/>
            <person name="Frisvad J.C."/>
            <person name="Nielsen K.L."/>
        </authorList>
    </citation>
    <scope>NUCLEOTIDE SEQUENCE</scope>
    <source>
        <strain evidence="4">IBT 15450</strain>
    </source>
</reference>
<dbReference type="EMBL" id="JAQJZL010000015">
    <property type="protein sequence ID" value="KAJ6027726.1"/>
    <property type="molecule type" value="Genomic_DNA"/>
</dbReference>
<dbReference type="Proteomes" id="UP001219568">
    <property type="component" value="Unassembled WGS sequence"/>
</dbReference>
<organism evidence="4 5">
    <name type="scientific">Penicillium canescens</name>
    <dbReference type="NCBI Taxonomy" id="5083"/>
    <lineage>
        <taxon>Eukaryota</taxon>
        <taxon>Fungi</taxon>
        <taxon>Dikarya</taxon>
        <taxon>Ascomycota</taxon>
        <taxon>Pezizomycotina</taxon>
        <taxon>Eurotiomycetes</taxon>
        <taxon>Eurotiomycetidae</taxon>
        <taxon>Eurotiales</taxon>
        <taxon>Aspergillaceae</taxon>
        <taxon>Penicillium</taxon>
    </lineage>
</organism>
<comment type="similarity">
    <text evidence="2">Belongs to the aldo/keto reductase family. Aldo/keto reductase 2 subfamily.</text>
</comment>
<evidence type="ECO:0000256" key="1">
    <source>
        <dbReference type="ARBA" id="ARBA00023002"/>
    </source>
</evidence>
<gene>
    <name evidence="4" type="ORF">N7460_012543</name>
</gene>